<dbReference type="AlphaFoldDB" id="A0A7G1KSX5"/>
<protein>
    <recommendedName>
        <fullName evidence="3">HNH domain-containing protein</fullName>
    </recommendedName>
</protein>
<keyword evidence="2" id="KW-1185">Reference proteome</keyword>
<gene>
    <name evidence="1" type="ORF">NWFMUON74_61070</name>
</gene>
<proteinExistence type="predicted"/>
<reference evidence="1 2" key="1">
    <citation type="submission" date="2020-08" db="EMBL/GenBank/DDBJ databases">
        <title>Genome Sequencing of Nocardia wallacei strain FMUON74 and assembly.</title>
        <authorList>
            <person name="Toyokawa M."/>
            <person name="Uesaka K."/>
        </authorList>
    </citation>
    <scope>NUCLEOTIDE SEQUENCE [LARGE SCALE GENOMIC DNA]</scope>
    <source>
        <strain evidence="1 2">FMUON74</strain>
    </source>
</reference>
<evidence type="ECO:0000313" key="1">
    <source>
        <dbReference type="EMBL" id="BCK58335.1"/>
    </source>
</evidence>
<organism evidence="1 2">
    <name type="scientific">Nocardia wallacei</name>
    <dbReference type="NCBI Taxonomy" id="480035"/>
    <lineage>
        <taxon>Bacteria</taxon>
        <taxon>Bacillati</taxon>
        <taxon>Actinomycetota</taxon>
        <taxon>Actinomycetes</taxon>
        <taxon>Mycobacteriales</taxon>
        <taxon>Nocardiaceae</taxon>
        <taxon>Nocardia</taxon>
    </lineage>
</organism>
<dbReference type="KEGG" id="nwl:NWFMUON74_61070"/>
<evidence type="ECO:0008006" key="3">
    <source>
        <dbReference type="Google" id="ProtNLM"/>
    </source>
</evidence>
<evidence type="ECO:0000313" key="2">
    <source>
        <dbReference type="Proteomes" id="UP000516173"/>
    </source>
</evidence>
<dbReference type="Proteomes" id="UP000516173">
    <property type="component" value="Chromosome"/>
</dbReference>
<sequence length="100" mass="10923">MKARSGSACEHCAGRRGVQIHHRRPRGMGGTRRADSNSPAALLHLCLECHGLIESRREWALANGLLIRQNADPALTAVLLGGRNVLLDNEGRYLPAFDDN</sequence>
<accession>A0A7G1KSX5</accession>
<name>A0A7G1KSX5_9NOCA</name>
<dbReference type="EMBL" id="AP023396">
    <property type="protein sequence ID" value="BCK58335.1"/>
    <property type="molecule type" value="Genomic_DNA"/>
</dbReference>